<proteinExistence type="predicted"/>
<protein>
    <submittedName>
        <fullName evidence="1">Uncharacterized protein</fullName>
    </submittedName>
</protein>
<evidence type="ECO:0000313" key="1">
    <source>
        <dbReference type="EMBL" id="JAE29862.1"/>
    </source>
</evidence>
<dbReference type="AlphaFoldDB" id="A0A0A9GZA9"/>
<accession>A0A0A9GZA9</accession>
<sequence length="33" mass="3751">MSQGRFDGAHIAKIWSAAAKLEFISLLHKLYFT</sequence>
<reference evidence="1" key="1">
    <citation type="submission" date="2014-09" db="EMBL/GenBank/DDBJ databases">
        <authorList>
            <person name="Magalhaes I.L.F."/>
            <person name="Oliveira U."/>
            <person name="Santos F.R."/>
            <person name="Vidigal T.H.D.A."/>
            <person name="Brescovit A.D."/>
            <person name="Santos A.J."/>
        </authorList>
    </citation>
    <scope>NUCLEOTIDE SEQUENCE</scope>
    <source>
        <tissue evidence="1">Shoot tissue taken approximately 20 cm above the soil surface</tissue>
    </source>
</reference>
<name>A0A0A9GZA9_ARUDO</name>
<dbReference type="EMBL" id="GBRH01168034">
    <property type="protein sequence ID" value="JAE29862.1"/>
    <property type="molecule type" value="Transcribed_RNA"/>
</dbReference>
<organism evidence="1">
    <name type="scientific">Arundo donax</name>
    <name type="common">Giant reed</name>
    <name type="synonym">Donax arundinaceus</name>
    <dbReference type="NCBI Taxonomy" id="35708"/>
    <lineage>
        <taxon>Eukaryota</taxon>
        <taxon>Viridiplantae</taxon>
        <taxon>Streptophyta</taxon>
        <taxon>Embryophyta</taxon>
        <taxon>Tracheophyta</taxon>
        <taxon>Spermatophyta</taxon>
        <taxon>Magnoliopsida</taxon>
        <taxon>Liliopsida</taxon>
        <taxon>Poales</taxon>
        <taxon>Poaceae</taxon>
        <taxon>PACMAD clade</taxon>
        <taxon>Arundinoideae</taxon>
        <taxon>Arundineae</taxon>
        <taxon>Arundo</taxon>
    </lineage>
</organism>
<reference evidence="1" key="2">
    <citation type="journal article" date="2015" name="Data Brief">
        <title>Shoot transcriptome of the giant reed, Arundo donax.</title>
        <authorList>
            <person name="Barrero R.A."/>
            <person name="Guerrero F.D."/>
            <person name="Moolhuijzen P."/>
            <person name="Goolsby J.A."/>
            <person name="Tidwell J."/>
            <person name="Bellgard S.E."/>
            <person name="Bellgard M.I."/>
        </authorList>
    </citation>
    <scope>NUCLEOTIDE SEQUENCE</scope>
    <source>
        <tissue evidence="1">Shoot tissue taken approximately 20 cm above the soil surface</tissue>
    </source>
</reference>